<keyword evidence="3" id="KW-1185">Reference proteome</keyword>
<organism evidence="2 3">
    <name type="scientific">Geodia barretti</name>
    <name type="common">Barrett's horny sponge</name>
    <dbReference type="NCBI Taxonomy" id="519541"/>
    <lineage>
        <taxon>Eukaryota</taxon>
        <taxon>Metazoa</taxon>
        <taxon>Porifera</taxon>
        <taxon>Demospongiae</taxon>
        <taxon>Heteroscleromorpha</taxon>
        <taxon>Tetractinellida</taxon>
        <taxon>Astrophorina</taxon>
        <taxon>Geodiidae</taxon>
        <taxon>Geodia</taxon>
    </lineage>
</organism>
<accession>A0AA35TJM3</accession>
<dbReference type="Proteomes" id="UP001174909">
    <property type="component" value="Unassembled WGS sequence"/>
</dbReference>
<reference evidence="2" key="1">
    <citation type="submission" date="2023-03" db="EMBL/GenBank/DDBJ databases">
        <authorList>
            <person name="Steffen K."/>
            <person name="Cardenas P."/>
        </authorList>
    </citation>
    <scope>NUCLEOTIDE SEQUENCE</scope>
</reference>
<evidence type="ECO:0000313" key="2">
    <source>
        <dbReference type="EMBL" id="CAI8048904.1"/>
    </source>
</evidence>
<comment type="caution">
    <text evidence="2">The sequence shown here is derived from an EMBL/GenBank/DDBJ whole genome shotgun (WGS) entry which is preliminary data.</text>
</comment>
<sequence>MESVSLSNRDLLTNGPLSEAPKAAPAPKKYQSYEPRLKTDEGKEEVSSRAMIERVQEIKMKTLPQRAMDCCDSDEWSD</sequence>
<evidence type="ECO:0000313" key="3">
    <source>
        <dbReference type="Proteomes" id="UP001174909"/>
    </source>
</evidence>
<dbReference type="AlphaFoldDB" id="A0AA35TJM3"/>
<gene>
    <name evidence="2" type="ORF">GBAR_LOCUS26947</name>
</gene>
<feature type="compositionally biased region" description="Polar residues" evidence="1">
    <location>
        <begin position="1"/>
        <end position="11"/>
    </location>
</feature>
<name>A0AA35TJM3_GEOBA</name>
<evidence type="ECO:0000256" key="1">
    <source>
        <dbReference type="SAM" id="MobiDB-lite"/>
    </source>
</evidence>
<dbReference type="EMBL" id="CASHTH010003757">
    <property type="protein sequence ID" value="CAI8048904.1"/>
    <property type="molecule type" value="Genomic_DNA"/>
</dbReference>
<feature type="region of interest" description="Disordered" evidence="1">
    <location>
        <begin position="1"/>
        <end position="49"/>
    </location>
</feature>
<protein>
    <submittedName>
        <fullName evidence="2">Uncharacterized protein</fullName>
    </submittedName>
</protein>
<feature type="compositionally biased region" description="Low complexity" evidence="1">
    <location>
        <begin position="20"/>
        <end position="29"/>
    </location>
</feature>
<feature type="compositionally biased region" description="Basic and acidic residues" evidence="1">
    <location>
        <begin position="35"/>
        <end position="49"/>
    </location>
</feature>
<proteinExistence type="predicted"/>